<dbReference type="EMBL" id="NNAY01000798">
    <property type="protein sequence ID" value="OXU26450.1"/>
    <property type="molecule type" value="Genomic_DNA"/>
</dbReference>
<dbReference type="GO" id="GO:0005763">
    <property type="term" value="C:mitochondrial small ribosomal subunit"/>
    <property type="evidence" value="ECO:0007669"/>
    <property type="project" value="TreeGrafter"/>
</dbReference>
<sequence>MLSRGLNFGLRFSSRRVVTQITSRNAASEPAYDKDPAPYFFNEEIQTILKTVTRPSTEKVFRRQLNSEKLVEPEYKFMTDQELEDARRQANQLMWERLQMPPVVKIREEDGRVLSKDPALQGYSDAKFVVTDITFGISNKDRIIAVREPDGTLRKAFNHEKDRLNQIYFPIPGRKVFMPKMFQEEYLQAVLDRKDYEFILNRACIQFEPDSEDFHRVTRVTYDCVYDKMHFDYLRSTRHFGPMVFYLAWNKKIDNLLIENIQTERIEDAALVIKLYYKLNPSEKAIKEEDNVKLIQHFIDTEAGSKGKLIRALQTHLEIEAERRKIEENVEKNIAVTKSSDEEIKT</sequence>
<dbReference type="Pfam" id="PF10245">
    <property type="entry name" value="MRP-S22"/>
    <property type="match status" value="1"/>
</dbReference>
<evidence type="ECO:0008006" key="3">
    <source>
        <dbReference type="Google" id="ProtNLM"/>
    </source>
</evidence>
<dbReference type="STRING" id="543379.A0A232F7I2"/>
<reference evidence="1 2" key="1">
    <citation type="journal article" date="2017" name="Curr. Biol.">
        <title>The Evolution of Venom by Co-option of Single-Copy Genes.</title>
        <authorList>
            <person name="Martinson E.O."/>
            <person name="Mrinalini"/>
            <person name="Kelkar Y.D."/>
            <person name="Chang C.H."/>
            <person name="Werren J.H."/>
        </authorList>
    </citation>
    <scope>NUCLEOTIDE SEQUENCE [LARGE SCALE GENOMIC DNA]</scope>
    <source>
        <strain evidence="1 2">Alberta</strain>
        <tissue evidence="1">Whole body</tissue>
    </source>
</reference>
<dbReference type="OrthoDB" id="10052321at2759"/>
<dbReference type="GO" id="GO:0003735">
    <property type="term" value="F:structural constituent of ribosome"/>
    <property type="evidence" value="ECO:0007669"/>
    <property type="project" value="TreeGrafter"/>
</dbReference>
<evidence type="ECO:0000313" key="2">
    <source>
        <dbReference type="Proteomes" id="UP000215335"/>
    </source>
</evidence>
<name>A0A232F7I2_9HYME</name>
<protein>
    <recommendedName>
        <fullName evidence="3">28S ribosomal protein S22, mitochondrial</fullName>
    </recommendedName>
</protein>
<keyword evidence="2" id="KW-1185">Reference proteome</keyword>
<dbReference type="PANTHER" id="PTHR13071">
    <property type="entry name" value="MITOCHONDRIAL 28S RIBOSOMAL PROTEIN S22"/>
    <property type="match status" value="1"/>
</dbReference>
<comment type="caution">
    <text evidence="1">The sequence shown here is derived from an EMBL/GenBank/DDBJ whole genome shotgun (WGS) entry which is preliminary data.</text>
</comment>
<organism evidence="1 2">
    <name type="scientific">Trichomalopsis sarcophagae</name>
    <dbReference type="NCBI Taxonomy" id="543379"/>
    <lineage>
        <taxon>Eukaryota</taxon>
        <taxon>Metazoa</taxon>
        <taxon>Ecdysozoa</taxon>
        <taxon>Arthropoda</taxon>
        <taxon>Hexapoda</taxon>
        <taxon>Insecta</taxon>
        <taxon>Pterygota</taxon>
        <taxon>Neoptera</taxon>
        <taxon>Endopterygota</taxon>
        <taxon>Hymenoptera</taxon>
        <taxon>Apocrita</taxon>
        <taxon>Proctotrupomorpha</taxon>
        <taxon>Chalcidoidea</taxon>
        <taxon>Pteromalidae</taxon>
        <taxon>Pteromalinae</taxon>
        <taxon>Trichomalopsis</taxon>
    </lineage>
</organism>
<dbReference type="InterPro" id="IPR019374">
    <property type="entry name" value="Ribosomal_mS22"/>
</dbReference>
<accession>A0A232F7I2</accession>
<dbReference type="Proteomes" id="UP000215335">
    <property type="component" value="Unassembled WGS sequence"/>
</dbReference>
<gene>
    <name evidence="1" type="ORF">TSAR_012034</name>
</gene>
<dbReference type="PANTHER" id="PTHR13071:SF4">
    <property type="entry name" value="SMALL RIBOSOMAL SUBUNIT PROTEIN MS22"/>
    <property type="match status" value="1"/>
</dbReference>
<dbReference type="AlphaFoldDB" id="A0A232F7I2"/>
<proteinExistence type="predicted"/>
<evidence type="ECO:0000313" key="1">
    <source>
        <dbReference type="EMBL" id="OXU26450.1"/>
    </source>
</evidence>